<feature type="transmembrane region" description="Helical" evidence="1">
    <location>
        <begin position="191"/>
        <end position="212"/>
    </location>
</feature>
<dbReference type="AlphaFoldDB" id="A0A4U1BEK7"/>
<accession>A0A4U1BEK7</accession>
<protein>
    <recommendedName>
        <fullName evidence="4">DUF998 domain-containing protein</fullName>
    </recommendedName>
</protein>
<dbReference type="OrthoDB" id="6398939at2"/>
<organism evidence="2 3">
    <name type="scientific">Ferrimonas aestuarii</name>
    <dbReference type="NCBI Taxonomy" id="2569539"/>
    <lineage>
        <taxon>Bacteria</taxon>
        <taxon>Pseudomonadati</taxon>
        <taxon>Pseudomonadota</taxon>
        <taxon>Gammaproteobacteria</taxon>
        <taxon>Alteromonadales</taxon>
        <taxon>Ferrimonadaceae</taxon>
        <taxon>Ferrimonas</taxon>
    </lineage>
</organism>
<reference evidence="2 3" key="1">
    <citation type="submission" date="2019-04" db="EMBL/GenBank/DDBJ databases">
        <authorList>
            <person name="Hwang J.C."/>
        </authorList>
    </citation>
    <scope>NUCLEOTIDE SEQUENCE [LARGE SCALE GENOMIC DNA]</scope>
    <source>
        <strain evidence="2 3">IMCC35002</strain>
    </source>
</reference>
<evidence type="ECO:0008006" key="4">
    <source>
        <dbReference type="Google" id="ProtNLM"/>
    </source>
</evidence>
<keyword evidence="1" id="KW-1133">Transmembrane helix</keyword>
<gene>
    <name evidence="2" type="ORF">FCL42_20365</name>
</gene>
<name>A0A4U1BEK7_9GAMM</name>
<feature type="transmembrane region" description="Helical" evidence="1">
    <location>
        <begin position="62"/>
        <end position="83"/>
    </location>
</feature>
<evidence type="ECO:0000313" key="2">
    <source>
        <dbReference type="EMBL" id="TKB49602.1"/>
    </source>
</evidence>
<dbReference type="RefSeq" id="WP_136865274.1">
    <property type="nucleotide sequence ID" value="NZ_SWCJ01000026.1"/>
</dbReference>
<keyword evidence="1" id="KW-0472">Membrane</keyword>
<feature type="transmembrane region" description="Helical" evidence="1">
    <location>
        <begin position="151"/>
        <end position="168"/>
    </location>
</feature>
<keyword evidence="1" id="KW-0812">Transmembrane</keyword>
<dbReference type="EMBL" id="SWCJ01000026">
    <property type="protein sequence ID" value="TKB49602.1"/>
    <property type="molecule type" value="Genomic_DNA"/>
</dbReference>
<sequence>MANRFQNRPLVRLTNRIGLAALLLIALPPLLAALVYQGEAGEHYSFLNHSLSELGRYGSSPLAALVNGGLFFGGLALTLSFLMSSWLINRNLRSPLLVCGVMLSLSLCGCGLFPVNVGALHAKAMLSFYVMTILCAVFYCHSILTDKPPRWGVLPAVTAAILAMMLLSREDLLLSLQDRYPYGLFGIERPLIWWPALLGWALMLSVILWLYYSLVLVFRDGDSTPPPQL</sequence>
<feature type="transmembrane region" description="Helical" evidence="1">
    <location>
        <begin position="95"/>
        <end position="114"/>
    </location>
</feature>
<keyword evidence="3" id="KW-1185">Reference proteome</keyword>
<proteinExistence type="predicted"/>
<comment type="caution">
    <text evidence="2">The sequence shown here is derived from an EMBL/GenBank/DDBJ whole genome shotgun (WGS) entry which is preliminary data.</text>
</comment>
<evidence type="ECO:0000313" key="3">
    <source>
        <dbReference type="Proteomes" id="UP000305675"/>
    </source>
</evidence>
<dbReference type="Proteomes" id="UP000305675">
    <property type="component" value="Unassembled WGS sequence"/>
</dbReference>
<feature type="transmembrane region" description="Helical" evidence="1">
    <location>
        <begin position="126"/>
        <end position="144"/>
    </location>
</feature>
<evidence type="ECO:0000256" key="1">
    <source>
        <dbReference type="SAM" id="Phobius"/>
    </source>
</evidence>